<dbReference type="PANTHER" id="PTHR44167:SF31">
    <property type="entry name" value="PROTEIN CBG02007"/>
    <property type="match status" value="1"/>
</dbReference>
<dbReference type="PROSITE" id="PS00109">
    <property type="entry name" value="PROTEIN_KINASE_TYR"/>
    <property type="match status" value="1"/>
</dbReference>
<dbReference type="InterPro" id="IPR011009">
    <property type="entry name" value="Kinase-like_dom_sf"/>
</dbReference>
<dbReference type="InterPro" id="IPR008266">
    <property type="entry name" value="Tyr_kinase_AS"/>
</dbReference>
<feature type="non-terminal residue" evidence="3">
    <location>
        <position position="755"/>
    </location>
</feature>
<proteinExistence type="predicted"/>
<keyword evidence="1" id="KW-0547">Nucleotide-binding</keyword>
<protein>
    <recommendedName>
        <fullName evidence="2">Protein kinase domain-containing protein</fullName>
    </recommendedName>
</protein>
<accession>A0ABN8SER4</accession>
<keyword evidence="1" id="KW-0067">ATP-binding</keyword>
<evidence type="ECO:0000259" key="2">
    <source>
        <dbReference type="PROSITE" id="PS50011"/>
    </source>
</evidence>
<dbReference type="Pfam" id="PF00069">
    <property type="entry name" value="Pkinase"/>
    <property type="match status" value="1"/>
</dbReference>
<dbReference type="SMART" id="SM00220">
    <property type="entry name" value="S_TKc"/>
    <property type="match status" value="1"/>
</dbReference>
<dbReference type="InterPro" id="IPR017441">
    <property type="entry name" value="Protein_kinase_ATP_BS"/>
</dbReference>
<feature type="domain" description="Protein kinase" evidence="2">
    <location>
        <begin position="34"/>
        <end position="351"/>
    </location>
</feature>
<evidence type="ECO:0000313" key="3">
    <source>
        <dbReference type="EMBL" id="CAH3190003.1"/>
    </source>
</evidence>
<sequence length="755" mass="83765">LSPSTVELLNEAAVLPAVIDDSVGIISSSELDIDPSSQPLGSGTFATCFPALKRATLKCAVKVYKYMDYDQFDRELVAMLRCNRHKNAGVVELWWICTPPPGTTGLPRLVMPLVEGVTLGEWVSRYSRRSKPTTLRVVLQLVEAVQHLHDTVNIVHGDLSWKNVVINVARNYHLTLIDFGNARDAAKGKRRLWVHGNCFFSPPEAFLCRRPCDQTTAELHVLGVLLICIARGRTQGLCEAPLTFEDGRDRGEKSAISCLKGASIKTEMKVVHGAPPSYRDEMDKLNVRKSVRRDLDRGFSVAIDSRWDDSLNALVFTVVTPYGEKSQMTLTNTDVPRRISNMCPVVQDPTLLTRDPSTPSELLGQFFLDPTRVAEHVRKRGIKPYDYVNKAIHDIESLPGGYVGAQSSGECLSKFDCMQRTATAVFSYDIATPKFGADGASAAIITGDAAEVWNFFGLAKMPLQDSLLEVFCSAIGVKPDDSLEKRINSPMKRVAEVPLFQVTDTKKQGLDFTSITNLVVLTMNSIPCILNDTFLRQINTVLSSVYPLKEEPIVPGSIFHAVSEKHRDGLGQDQVTTLGSMVTHDHFNNTMRLARESKGRVESCVSYHRHLACLVCGQDLTSNASLLQEVTDPKMIHCGVAVHNAGKFVTTQTKATRRSYSLDCVRRVKILGKDWPQFDKGQGRFGILTKDETKCIFERPCVISECLRPMVLPDIGNQRSKYDNVSSTVYVLVPFDRQATLERLKEEGVQDPQAS</sequence>
<dbReference type="PROSITE" id="PS50011">
    <property type="entry name" value="PROTEIN_KINASE_DOM"/>
    <property type="match status" value="1"/>
</dbReference>
<dbReference type="EMBL" id="CALNXK010000795">
    <property type="protein sequence ID" value="CAH3190003.1"/>
    <property type="molecule type" value="Genomic_DNA"/>
</dbReference>
<dbReference type="InterPro" id="IPR000719">
    <property type="entry name" value="Prot_kinase_dom"/>
</dbReference>
<name>A0ABN8SER4_9CNID</name>
<keyword evidence="4" id="KW-1185">Reference proteome</keyword>
<dbReference type="Gene3D" id="1.10.510.10">
    <property type="entry name" value="Transferase(Phosphotransferase) domain 1"/>
    <property type="match status" value="1"/>
</dbReference>
<reference evidence="3 4" key="1">
    <citation type="submission" date="2022-05" db="EMBL/GenBank/DDBJ databases">
        <authorList>
            <consortium name="Genoscope - CEA"/>
            <person name="William W."/>
        </authorList>
    </citation>
    <scope>NUCLEOTIDE SEQUENCE [LARGE SCALE GENOMIC DNA]</scope>
</reference>
<gene>
    <name evidence="3" type="ORF">PLOB_00045326</name>
</gene>
<feature type="binding site" evidence="1">
    <location>
        <position position="62"/>
    </location>
    <ligand>
        <name>ATP</name>
        <dbReference type="ChEBI" id="CHEBI:30616"/>
    </ligand>
</feature>
<feature type="non-terminal residue" evidence="3">
    <location>
        <position position="1"/>
    </location>
</feature>
<evidence type="ECO:0000256" key="1">
    <source>
        <dbReference type="PROSITE-ProRule" id="PRU10141"/>
    </source>
</evidence>
<evidence type="ECO:0000313" key="4">
    <source>
        <dbReference type="Proteomes" id="UP001159405"/>
    </source>
</evidence>
<dbReference type="Proteomes" id="UP001159405">
    <property type="component" value="Unassembled WGS sequence"/>
</dbReference>
<dbReference type="PANTHER" id="PTHR44167">
    <property type="entry name" value="OVARIAN-SPECIFIC SERINE/THREONINE-PROTEIN KINASE LOK-RELATED"/>
    <property type="match status" value="1"/>
</dbReference>
<dbReference type="PROSITE" id="PS00107">
    <property type="entry name" value="PROTEIN_KINASE_ATP"/>
    <property type="match status" value="1"/>
</dbReference>
<dbReference type="SUPFAM" id="SSF56112">
    <property type="entry name" value="Protein kinase-like (PK-like)"/>
    <property type="match status" value="1"/>
</dbReference>
<comment type="caution">
    <text evidence="3">The sequence shown here is derived from an EMBL/GenBank/DDBJ whole genome shotgun (WGS) entry which is preliminary data.</text>
</comment>
<organism evidence="3 4">
    <name type="scientific">Porites lobata</name>
    <dbReference type="NCBI Taxonomy" id="104759"/>
    <lineage>
        <taxon>Eukaryota</taxon>
        <taxon>Metazoa</taxon>
        <taxon>Cnidaria</taxon>
        <taxon>Anthozoa</taxon>
        <taxon>Hexacorallia</taxon>
        <taxon>Scleractinia</taxon>
        <taxon>Fungiina</taxon>
        <taxon>Poritidae</taxon>
        <taxon>Porites</taxon>
    </lineage>
</organism>